<feature type="region of interest" description="Disordered" evidence="5">
    <location>
        <begin position="329"/>
        <end position="445"/>
    </location>
</feature>
<keyword evidence="6" id="KW-1133">Transmembrane helix</keyword>
<feature type="region of interest" description="Disordered" evidence="5">
    <location>
        <begin position="1"/>
        <end position="20"/>
    </location>
</feature>
<dbReference type="PANTHER" id="PTHR34997:SF2">
    <property type="entry name" value="LYSM DOMAIN-CONTAINING PROTEIN-RELATED"/>
    <property type="match status" value="1"/>
</dbReference>
<feature type="region of interest" description="Disordered" evidence="5">
    <location>
        <begin position="749"/>
        <end position="849"/>
    </location>
</feature>
<dbReference type="GO" id="GO:0008061">
    <property type="term" value="F:chitin binding"/>
    <property type="evidence" value="ECO:0007669"/>
    <property type="project" value="UniProtKB-KW"/>
</dbReference>
<dbReference type="EMBL" id="PKMI01000017">
    <property type="protein sequence ID" value="RBA17395.1"/>
    <property type="molecule type" value="Genomic_DNA"/>
</dbReference>
<feature type="transmembrane region" description="Helical" evidence="6">
    <location>
        <begin position="1246"/>
        <end position="1267"/>
    </location>
</feature>
<dbReference type="InterPro" id="IPR036779">
    <property type="entry name" value="LysM_dom_sf"/>
</dbReference>
<feature type="compositionally biased region" description="Basic residues" evidence="5">
    <location>
        <begin position="410"/>
        <end position="422"/>
    </location>
</feature>
<dbReference type="Proteomes" id="UP000251714">
    <property type="component" value="Unassembled WGS sequence"/>
</dbReference>
<dbReference type="InterPro" id="IPR018392">
    <property type="entry name" value="LysM"/>
</dbReference>
<feature type="compositionally biased region" description="Acidic residues" evidence="5">
    <location>
        <begin position="546"/>
        <end position="560"/>
    </location>
</feature>
<dbReference type="SUPFAM" id="SSF54106">
    <property type="entry name" value="LysM domain"/>
    <property type="match status" value="1"/>
</dbReference>
<name>A0A365N9E0_GIBIN</name>
<reference evidence="8 9" key="1">
    <citation type="submission" date="2017-12" db="EMBL/GenBank/DDBJ databases">
        <title>Genome sequence of the mycotoxigenic crop pathogen Fusarium proliferatum, strain ITEM 2341 from Date Palm.</title>
        <authorList>
            <person name="Almiman B.F."/>
            <person name="Shittu T.A."/>
            <person name="Muthumeenakshi S."/>
            <person name="Baroncelli R."/>
            <person name="Sreenivasaprasada S."/>
        </authorList>
    </citation>
    <scope>NUCLEOTIDE SEQUENCE [LARGE SCALE GENOMIC DNA]</scope>
    <source>
        <strain evidence="8 9">ITEM 2341</strain>
    </source>
</reference>
<feature type="compositionally biased region" description="Basic residues" evidence="5">
    <location>
        <begin position="567"/>
        <end position="583"/>
    </location>
</feature>
<evidence type="ECO:0000256" key="5">
    <source>
        <dbReference type="SAM" id="MobiDB-lite"/>
    </source>
</evidence>
<keyword evidence="1" id="KW-0147">Chitin-binding</keyword>
<evidence type="ECO:0000313" key="8">
    <source>
        <dbReference type="EMBL" id="RBA17395.1"/>
    </source>
</evidence>
<keyword evidence="2" id="KW-0732">Signal</keyword>
<keyword evidence="6" id="KW-0812">Transmembrane</keyword>
<protein>
    <recommendedName>
        <fullName evidence="7">LysM domain-containing protein</fullName>
    </recommendedName>
</protein>
<dbReference type="Gene3D" id="3.10.350.10">
    <property type="entry name" value="LysM domain"/>
    <property type="match status" value="3"/>
</dbReference>
<keyword evidence="6" id="KW-0472">Membrane</keyword>
<feature type="domain" description="LysM" evidence="7">
    <location>
        <begin position="29"/>
        <end position="75"/>
    </location>
</feature>
<evidence type="ECO:0000259" key="7">
    <source>
        <dbReference type="PROSITE" id="PS51782"/>
    </source>
</evidence>
<keyword evidence="3" id="KW-0843">Virulence</keyword>
<evidence type="ECO:0000256" key="6">
    <source>
        <dbReference type="SAM" id="Phobius"/>
    </source>
</evidence>
<feature type="region of interest" description="Disordered" evidence="5">
    <location>
        <begin position="540"/>
        <end position="591"/>
    </location>
</feature>
<feature type="compositionally biased region" description="Acidic residues" evidence="5">
    <location>
        <begin position="800"/>
        <end position="822"/>
    </location>
</feature>
<evidence type="ECO:0000256" key="2">
    <source>
        <dbReference type="ARBA" id="ARBA00022729"/>
    </source>
</evidence>
<evidence type="ECO:0000256" key="3">
    <source>
        <dbReference type="ARBA" id="ARBA00023026"/>
    </source>
</evidence>
<dbReference type="InterPro" id="IPR052210">
    <property type="entry name" value="LysM1-like"/>
</dbReference>
<gene>
    <name evidence="8" type="ORF">FPRO05_02119</name>
</gene>
<dbReference type="PROSITE" id="PS51782">
    <property type="entry name" value="LYSM"/>
    <property type="match status" value="1"/>
</dbReference>
<sequence length="1305" mass="144709">MKPSTTAASGNGVETPDPIQPGMVSNCNKFYFVEQGDNCNAISSKHGITIAQFTTRNPKFGTGCSGLWADVWVCVSVVGHTATPTQSTKPTNGIETPPDFYSWNPAVGTDCQSLLVDYWVCVSVVGWTAPTPTTPSNGINTPMPIQTVGQKPTPTQPSNGVTTPSPIQSGITKNCKKLHQVKSTTTCASIQNYYKITMANLFKWHPAIGSTCKSFAARLTSSMDDLLAISKSILDKVPRLQALDNYFRTPEILARQQRVDQLEELAQQNAKRFREDTAGKIDIRPFRTLVLEQSKLEEEIEKDKARFLQQLLDDWGTTPEGLLALAASTSQAPQDPLPTDATIPTPSRAPLSAVFMPTPPAPKPSLPASSIPTPSRSSVVHDSRESTGPERNATTEPRAPLADNAERNSSRKPRTSASRRRSSNISFEENRPVKRSRRGEITPSLTPDRFIKFSDVFQGSDVPAKYRIVQFPFRQGNWYILECKDCDIQFQREDVVEDAYEHFYHNHGRSFSTTEEQVVQVLGTHVSDCNAELAEKNNALCPLPLDPDDDETELETGDEGPSERPKRASSRKKKGKRGRRKNPNAHWVPPRSFKDLDPRIINAKPGDIVCLYNDRTKFFSPLMILPWGPFPRLNLEKVLQDVELHTTIPKCYDGAKPTDLTPSSWASGYEDNGEFAHKRCLPGLFFRPSQDFPHDCTSGWVPLNKLKVYDKSCPRTRNKESVEEYIEYYAEWCNDPSAGAMPDEATAPERTHRFQPGSHRGPENSVPDQSVPRSTVQSSRHSSEQSSIAPTIEDSGIKEEQEEDDEQTEEEKEDGEESEGREEEGGKQSLTIPSPHYARSASAGLSTSDLSPGLSPYLAPSPNFTLLPPEIPLPSVDLGAAELELFSYYLSHTARSLAYDDDDLYALQVGFPNLAFRSKPLMSSILALAAVRKCHDLISQPLQRIDKSQVRHLLALADEHHRVSLRQTRADIPLANHYDHVVANAPLMVLYATANHAVRIHVAKTLDEGRSTSILPAQLHWMTLIRAAHLAYTGLLHSTKDFGFLEDFTASPPDITLSSQSTNGLVPLGENGPTPQTEQLLMPIIAATSSSALEKLRGRAQALEFAAHLKPSWESPGDDTELQACLVALEALNSIVNELFHPDQSAYTDSQQPDLEAGWAALSQLSDVSPWLRSYMARVTFSTPPKPLRRTIMWFLNRVPSEFLSIVESVLDNIPTSPDSIPDEGIQCDSDVSETTRLAMDIFSHWLVLVMLLDGVWWIGGIGACELGRIVKYTSRKNFFGDYLGMEMWWPRSMLNIAAEIGNQS</sequence>
<comment type="caution">
    <text evidence="8">The sequence shown here is derived from an EMBL/GenBank/DDBJ whole genome shotgun (WGS) entry which is preliminary data.</text>
</comment>
<evidence type="ECO:0000256" key="1">
    <source>
        <dbReference type="ARBA" id="ARBA00022669"/>
    </source>
</evidence>
<accession>A0A365N9E0</accession>
<feature type="compositionally biased region" description="Basic and acidic residues" evidence="5">
    <location>
        <begin position="379"/>
        <end position="388"/>
    </location>
</feature>
<proteinExistence type="inferred from homology"/>
<comment type="similarity">
    <text evidence="4">Belongs to the secreted LysM effector family.</text>
</comment>
<organism evidence="8 9">
    <name type="scientific">Gibberella intermedia</name>
    <name type="common">Bulb rot disease fungus</name>
    <name type="synonym">Fusarium proliferatum</name>
    <dbReference type="NCBI Taxonomy" id="948311"/>
    <lineage>
        <taxon>Eukaryota</taxon>
        <taxon>Fungi</taxon>
        <taxon>Dikarya</taxon>
        <taxon>Ascomycota</taxon>
        <taxon>Pezizomycotina</taxon>
        <taxon>Sordariomycetes</taxon>
        <taxon>Hypocreomycetidae</taxon>
        <taxon>Hypocreales</taxon>
        <taxon>Nectriaceae</taxon>
        <taxon>Fusarium</taxon>
        <taxon>Fusarium fujikuroi species complex</taxon>
    </lineage>
</organism>
<dbReference type="PANTHER" id="PTHR34997">
    <property type="entry name" value="AM15"/>
    <property type="match status" value="1"/>
</dbReference>
<evidence type="ECO:0000313" key="9">
    <source>
        <dbReference type="Proteomes" id="UP000251714"/>
    </source>
</evidence>
<feature type="compositionally biased region" description="Low complexity" evidence="5">
    <location>
        <begin position="773"/>
        <end position="787"/>
    </location>
</feature>
<evidence type="ECO:0000256" key="4">
    <source>
        <dbReference type="ARBA" id="ARBA00044955"/>
    </source>
</evidence>